<evidence type="ECO:0000313" key="1">
    <source>
        <dbReference type="EMBL" id="AYP28063.1"/>
    </source>
</evidence>
<accession>A0A3G2YRY2</accession>
<evidence type="ECO:0000313" key="2">
    <source>
        <dbReference type="Proteomes" id="UP000273515"/>
    </source>
</evidence>
<keyword evidence="2" id="KW-1185">Reference proteome</keyword>
<name>A0A3G2YRY2_9CAUD</name>
<sequence length="58" mass="6395">MEIDTIATHDAQAIQRLVDQGEPLSASAAQFGYTPKEAQELLDHAANNHHILVGWWKG</sequence>
<organism evidence="1 2">
    <name type="scientific">Lentibacter phage vB_LenP_ICBM2</name>
    <dbReference type="NCBI Taxonomy" id="2847823"/>
    <lineage>
        <taxon>Viruses</taxon>
        <taxon>Duplodnaviria</taxon>
        <taxon>Heunggongvirae</taxon>
        <taxon>Uroviricota</taxon>
        <taxon>Caudoviricetes</taxon>
        <taxon>Zobellviridae</taxon>
        <taxon>Cobavirinae</taxon>
        <taxon>Veravirus</taxon>
        <taxon>Veravirus septentrionalis</taxon>
    </lineage>
</organism>
<reference evidence="2" key="1">
    <citation type="submission" date="2017-07" db="EMBL/GenBank/DDBJ databases">
        <title>Cobaviruses - a newly discovered phage group infecting protist-associated Rhodobacteraceae is ubiquitous in highly productive marine areas.</title>
        <authorList>
            <person name="Bischoff V."/>
            <person name="Bunk B."/>
            <person name="Meier-Kolthoff J."/>
            <person name="Sproer C."/>
            <person name="Poehlein A."/>
            <person name="Dogs M."/>
            <person name="Daniel R."/>
            <person name="Overmann J."/>
            <person name="Goker M."/>
            <person name="Simon M."/>
            <person name="Brinkhoff T."/>
            <person name="Moraru C."/>
        </authorList>
    </citation>
    <scope>NUCLEOTIDE SEQUENCE [LARGE SCALE GENOMIC DNA]</scope>
</reference>
<reference evidence="1 2" key="2">
    <citation type="journal article" date="2019" name="ISME J.">
        <title>Cobaviruses - a new globally distributed phage group infecting Rhodobacteraceae in marine ecosystems.</title>
        <authorList>
            <person name="Bischoff V."/>
            <person name="Bunk B."/>
            <person name="Meier-Kolthoff J.P."/>
            <person name="Sproer C."/>
            <person name="Poehlein A."/>
            <person name="Dogs M."/>
            <person name="Nguyen M."/>
            <person name="Petersen J."/>
            <person name="Daniel R."/>
            <person name="Overmann J."/>
            <person name="Goker M."/>
            <person name="Simon M."/>
            <person name="Brinkhoff T."/>
            <person name="Moraru C."/>
        </authorList>
    </citation>
    <scope>NUCLEOTIDE SEQUENCE [LARGE SCALE GENOMIC DNA]</scope>
</reference>
<proteinExistence type="predicted"/>
<gene>
    <name evidence="1" type="ORF">vBLenPICBM2__2</name>
</gene>
<protein>
    <submittedName>
        <fullName evidence="1">Uncharacterized protein</fullName>
    </submittedName>
</protein>
<dbReference type="Proteomes" id="UP000273515">
    <property type="component" value="Segment"/>
</dbReference>
<dbReference type="EMBL" id="MF431616">
    <property type="protein sequence ID" value="AYP28063.1"/>
    <property type="molecule type" value="Genomic_DNA"/>
</dbReference>